<evidence type="ECO:0000313" key="2">
    <source>
        <dbReference type="EMBL" id="MCR2746130.1"/>
    </source>
</evidence>
<keyword evidence="1" id="KW-0732">Signal</keyword>
<protein>
    <recommendedName>
        <fullName evidence="4">Lipoprotein</fullName>
    </recommendedName>
</protein>
<evidence type="ECO:0008006" key="4">
    <source>
        <dbReference type="Google" id="ProtNLM"/>
    </source>
</evidence>
<evidence type="ECO:0000256" key="1">
    <source>
        <dbReference type="SAM" id="SignalP"/>
    </source>
</evidence>
<feature type="signal peptide" evidence="1">
    <location>
        <begin position="1"/>
        <end position="18"/>
    </location>
</feature>
<dbReference type="EMBL" id="JANKHG010000016">
    <property type="protein sequence ID" value="MCR2746130.1"/>
    <property type="molecule type" value="Genomic_DNA"/>
</dbReference>
<organism evidence="2 3">
    <name type="scientific">Limnobacter parvus</name>
    <dbReference type="NCBI Taxonomy" id="2939690"/>
    <lineage>
        <taxon>Bacteria</taxon>
        <taxon>Pseudomonadati</taxon>
        <taxon>Pseudomonadota</taxon>
        <taxon>Betaproteobacteria</taxon>
        <taxon>Burkholderiales</taxon>
        <taxon>Burkholderiaceae</taxon>
        <taxon>Limnobacter</taxon>
    </lineage>
</organism>
<dbReference type="PROSITE" id="PS51257">
    <property type="entry name" value="PROKAR_LIPOPROTEIN"/>
    <property type="match status" value="1"/>
</dbReference>
<feature type="chain" id="PRO_5047254398" description="Lipoprotein" evidence="1">
    <location>
        <begin position="19"/>
        <end position="178"/>
    </location>
</feature>
<dbReference type="Proteomes" id="UP001165267">
    <property type="component" value="Unassembled WGS sequence"/>
</dbReference>
<gene>
    <name evidence="2" type="ORF">NSP04_05680</name>
</gene>
<comment type="caution">
    <text evidence="2">The sequence shown here is derived from an EMBL/GenBank/DDBJ whole genome shotgun (WGS) entry which is preliminary data.</text>
</comment>
<dbReference type="RefSeq" id="WP_257511375.1">
    <property type="nucleotide sequence ID" value="NZ_JANKHG010000016.1"/>
</dbReference>
<name>A0ABT1XFS6_9BURK</name>
<evidence type="ECO:0000313" key="3">
    <source>
        <dbReference type="Proteomes" id="UP001165267"/>
    </source>
</evidence>
<sequence length="178" mass="19276">MRLSWVFVFSCLVLSVQACSKTESEKSTALAGRVGSGVMPYEGAEPAQLFLGAKKGDVAEKCVRAVVVRDAELTCETNRCDLKAFYLPVRPVSNSQRALHVTDCDQDPELTKGHLLTDLGEDGSTAILYFQAARSGPGLWEQVTTEDGRYAIQLATEAAEGILALNTQGSYVWSELPD</sequence>
<proteinExistence type="predicted"/>
<accession>A0ABT1XFS6</accession>
<reference evidence="2" key="1">
    <citation type="submission" date="2022-07" db="EMBL/GenBank/DDBJ databases">
        <authorList>
            <person name="Xamxidin M."/>
        </authorList>
    </citation>
    <scope>NUCLEOTIDE SEQUENCE</scope>
    <source>
        <strain evidence="2">YS8-69</strain>
    </source>
</reference>
<keyword evidence="3" id="KW-1185">Reference proteome</keyword>